<dbReference type="EMBL" id="KE525262">
    <property type="protein sequence ID" value="KFB43741.1"/>
    <property type="molecule type" value="Genomic_DNA"/>
</dbReference>
<keyword evidence="1 4" id="KW-0853">WD repeat</keyword>
<feature type="repeat" description="WD" evidence="4">
    <location>
        <begin position="477"/>
        <end position="511"/>
    </location>
</feature>
<dbReference type="OMA" id="MNIPLTC"/>
<feature type="repeat" description="WD" evidence="4">
    <location>
        <begin position="395"/>
        <end position="435"/>
    </location>
</feature>
<dbReference type="PROSITE" id="PS50082">
    <property type="entry name" value="WD_REPEATS_2"/>
    <property type="match status" value="6"/>
</dbReference>
<dbReference type="CDD" id="cd00200">
    <property type="entry name" value="WD40"/>
    <property type="match status" value="1"/>
</dbReference>
<dbReference type="VEuPathDB" id="VectorBase:ASIS003542"/>
<dbReference type="Pfam" id="PF25173">
    <property type="entry name" value="Beta-prop_WDR3_1st"/>
    <property type="match status" value="1"/>
</dbReference>
<dbReference type="PANTHER" id="PTHR19853">
    <property type="entry name" value="WD REPEAT CONTAINING PROTEIN 3 WDR3"/>
    <property type="match status" value="1"/>
</dbReference>
<feature type="repeat" description="WD" evidence="4">
    <location>
        <begin position="657"/>
        <end position="688"/>
    </location>
</feature>
<feature type="domain" description="Small-subunit processome Utp12" evidence="5">
    <location>
        <begin position="776"/>
        <end position="879"/>
    </location>
</feature>
<evidence type="ECO:0000259" key="5">
    <source>
        <dbReference type="Pfam" id="PF04003"/>
    </source>
</evidence>
<dbReference type="Pfam" id="PF04003">
    <property type="entry name" value="Utp12"/>
    <property type="match status" value="1"/>
</dbReference>
<accession>A0A084W0J7</accession>
<gene>
    <name evidence="6" type="ORF">ZHAS_00011476</name>
</gene>
<dbReference type="SUPFAM" id="SSF50978">
    <property type="entry name" value="WD40 repeat-like"/>
    <property type="match status" value="2"/>
</dbReference>
<dbReference type="InterPro" id="IPR036322">
    <property type="entry name" value="WD40_repeat_dom_sf"/>
</dbReference>
<dbReference type="Gene3D" id="2.130.10.10">
    <property type="entry name" value="YVTN repeat-like/Quinoprotein amine dehydrogenase"/>
    <property type="match status" value="3"/>
</dbReference>
<evidence type="ECO:0000256" key="4">
    <source>
        <dbReference type="PROSITE-ProRule" id="PRU00221"/>
    </source>
</evidence>
<evidence type="ECO:0000313" key="8">
    <source>
        <dbReference type="Proteomes" id="UP000030765"/>
    </source>
</evidence>
<dbReference type="GO" id="GO:0032040">
    <property type="term" value="C:small-subunit processome"/>
    <property type="evidence" value="ECO:0007669"/>
    <property type="project" value="TreeGrafter"/>
</dbReference>
<dbReference type="Proteomes" id="UP000030765">
    <property type="component" value="Unassembled WGS sequence"/>
</dbReference>
<keyword evidence="2" id="KW-0677">Repeat</keyword>
<dbReference type="InterPro" id="IPR015943">
    <property type="entry name" value="WD40/YVTN_repeat-like_dom_sf"/>
</dbReference>
<dbReference type="VEuPathDB" id="VectorBase:ASIC011476"/>
<dbReference type="FunFam" id="2.130.10.10:FF:001663">
    <property type="entry name" value="GG22837"/>
    <property type="match status" value="1"/>
</dbReference>
<dbReference type="GO" id="GO:0034388">
    <property type="term" value="C:Pwp2p-containing subcomplex of 90S preribosome"/>
    <property type="evidence" value="ECO:0007669"/>
    <property type="project" value="TreeGrafter"/>
</dbReference>
<dbReference type="GO" id="GO:0030515">
    <property type="term" value="F:snoRNA binding"/>
    <property type="evidence" value="ECO:0007669"/>
    <property type="project" value="TreeGrafter"/>
</dbReference>
<dbReference type="FunFam" id="2.130.10.10:FF:000755">
    <property type="entry name" value="WD repeat-containing protein 3"/>
    <property type="match status" value="1"/>
</dbReference>
<dbReference type="PANTHER" id="PTHR19853:SF0">
    <property type="entry name" value="WD REPEAT-CONTAINING PROTEIN 3"/>
    <property type="match status" value="1"/>
</dbReference>
<evidence type="ECO:0000256" key="2">
    <source>
        <dbReference type="ARBA" id="ARBA00022737"/>
    </source>
</evidence>
<protein>
    <submittedName>
        <fullName evidence="6">AGAP001146-PA-like protein</fullName>
    </submittedName>
    <submittedName>
        <fullName evidence="7">WD_REPEATS_REGION domain-containing protein</fullName>
    </submittedName>
</protein>
<dbReference type="PRINTS" id="PR00320">
    <property type="entry name" value="GPROTEINBRPT"/>
</dbReference>
<reference evidence="7" key="2">
    <citation type="submission" date="2020-05" db="UniProtKB">
        <authorList>
            <consortium name="EnsemblMetazoa"/>
        </authorList>
    </citation>
    <scope>IDENTIFICATION</scope>
</reference>
<dbReference type="EMBL" id="ATLV01019122">
    <property type="status" value="NOT_ANNOTATED_CDS"/>
    <property type="molecule type" value="Genomic_DNA"/>
</dbReference>
<dbReference type="InterPro" id="IPR007148">
    <property type="entry name" value="SSU_processome_Utp12"/>
</dbReference>
<sequence length="919" mass="102457">MTQGKMGLTKQYLAYKPVSSFNIIASSRANISFISVNNVDGRYVVVAAAEKVIVWNMRIGEKVAEFTRDKQEVTFLRASPDHKHLAVGYADGVVEMFSFESKQSVCSFAAHRSAVSALNFDLLGLKLASGGLDNDVVVSDVVAQTGKCRLTGHSAPITQVCFMQRYHDVIVTSSKDTQIKFWNVETHCCFKTIVDHRTEVWGIVLMRNDDFLVCGSADTQLSVYRIAPNTEESKPIQATEEQLLVEESTVSPFRCTAIGSIQRAGHGRTINLVADGNGQVLGCHGTDKKIELFYFAPVDEAVKKLTKRMKKLNTKKSTDTETQTEVDVRQLSLTDEIKRLSPILTSDKVKSFDLLLGSRSELRICCTFVKNFIELFSLDMDVKKAEPVSLHSIHKQGHPSEARSVSFSSDNLAIASGSAESLKLWNRSSQTVLRTIDTSGYVVSTCFVPGDRHVLVGLKSGELLIVDIVAGDELERIEAHEKEIWSIVLTPDMHGCVTGGGDMTVKFWSFELIANPERPDLKVLSLLHKNTLKLEETVLCVKISANGKYIAVALLDTTVKIFFLDSHKFYLSLYGHKLPVLTMDISYDSSLIVTGSADRTIKIWGMDFGDCHRSLLAHDNTVTALQFIPNTHMFFSCGKDGKLKQWDADNFQKIVTLPGHLGEAHALAISPNGKYVVSCGSDRTLRLFHRTDEPLVLQDVQEEEREELENATLATGEESAVPGLPGLQLPSKKTIGSEKGAENILECLEVSKQYEQEGAKGPLPPLMFAYSATNTDDFLLTVLSRIRASDLEESLLLLPFSAVCELLERIPKLTITRKDQTELICKVVLFLFRVHQKPIVSNQVLLPVIQKIIHTLQEAICELRDMIGMNFHASQMLQRELEENDGCVLFRDATKLRVQRDRRRKRREASKRTLVNITK</sequence>
<comment type="similarity">
    <text evidence="3">Belongs to the WD repeat WDR3/UTP12 family.</text>
</comment>
<dbReference type="Pfam" id="PF25172">
    <property type="entry name" value="Beta-prop_WDR3_2nd"/>
    <property type="match status" value="1"/>
</dbReference>
<dbReference type="AlphaFoldDB" id="A0A084W0J7"/>
<feature type="repeat" description="WD" evidence="4">
    <location>
        <begin position="615"/>
        <end position="656"/>
    </location>
</feature>
<reference evidence="6 8" key="1">
    <citation type="journal article" date="2014" name="BMC Genomics">
        <title>Genome sequence of Anopheles sinensis provides insight into genetics basis of mosquito competence for malaria parasites.</title>
        <authorList>
            <person name="Zhou D."/>
            <person name="Zhang D."/>
            <person name="Ding G."/>
            <person name="Shi L."/>
            <person name="Hou Q."/>
            <person name="Ye Y."/>
            <person name="Xu Y."/>
            <person name="Zhou H."/>
            <person name="Xiong C."/>
            <person name="Li S."/>
            <person name="Yu J."/>
            <person name="Hong S."/>
            <person name="Yu X."/>
            <person name="Zou P."/>
            <person name="Chen C."/>
            <person name="Chang X."/>
            <person name="Wang W."/>
            <person name="Lv Y."/>
            <person name="Sun Y."/>
            <person name="Ma L."/>
            <person name="Shen B."/>
            <person name="Zhu C."/>
        </authorList>
    </citation>
    <scope>NUCLEOTIDE SEQUENCE [LARGE SCALE GENOMIC DNA]</scope>
</reference>
<dbReference type="OrthoDB" id="407922at2759"/>
<dbReference type="InterPro" id="IPR019775">
    <property type="entry name" value="WD40_repeat_CS"/>
</dbReference>
<dbReference type="GO" id="GO:0030490">
    <property type="term" value="P:maturation of SSU-rRNA"/>
    <property type="evidence" value="ECO:0007669"/>
    <property type="project" value="TreeGrafter"/>
</dbReference>
<dbReference type="PROSITE" id="PS50294">
    <property type="entry name" value="WD_REPEATS_REGION"/>
    <property type="match status" value="4"/>
</dbReference>
<dbReference type="PROSITE" id="PS00678">
    <property type="entry name" value="WD_REPEATS_1"/>
    <property type="match status" value="1"/>
</dbReference>
<dbReference type="InterPro" id="IPR020472">
    <property type="entry name" value="WD40_PAC1"/>
</dbReference>
<feature type="repeat" description="WD" evidence="4">
    <location>
        <begin position="150"/>
        <end position="192"/>
    </location>
</feature>
<dbReference type="InterPro" id="IPR001680">
    <property type="entry name" value="WD40_rpt"/>
</dbReference>
<name>A0A084W0J7_ANOSI</name>
<dbReference type="STRING" id="74873.A0A084W0J7"/>
<evidence type="ECO:0000313" key="7">
    <source>
        <dbReference type="EnsemblMetazoa" id="ASIC011476-PA"/>
    </source>
</evidence>
<dbReference type="EnsemblMetazoa" id="ASIC011476-RA">
    <property type="protein sequence ID" value="ASIC011476-PA"/>
    <property type="gene ID" value="ASIC011476"/>
</dbReference>
<evidence type="ECO:0000256" key="3">
    <source>
        <dbReference type="ARBA" id="ARBA00038229"/>
    </source>
</evidence>
<keyword evidence="8" id="KW-1185">Reference proteome</keyword>
<proteinExistence type="inferred from homology"/>
<evidence type="ECO:0000256" key="1">
    <source>
        <dbReference type="ARBA" id="ARBA00022574"/>
    </source>
</evidence>
<feature type="repeat" description="WD" evidence="4">
    <location>
        <begin position="573"/>
        <end position="614"/>
    </location>
</feature>
<dbReference type="SMART" id="SM00320">
    <property type="entry name" value="WD40"/>
    <property type="match status" value="12"/>
</dbReference>
<evidence type="ECO:0000313" key="6">
    <source>
        <dbReference type="EMBL" id="KFB43741.1"/>
    </source>
</evidence>
<dbReference type="InterPro" id="IPR051570">
    <property type="entry name" value="TBC1_cilium_biogenesis"/>
</dbReference>
<organism evidence="6">
    <name type="scientific">Anopheles sinensis</name>
    <name type="common">Mosquito</name>
    <dbReference type="NCBI Taxonomy" id="74873"/>
    <lineage>
        <taxon>Eukaryota</taxon>
        <taxon>Metazoa</taxon>
        <taxon>Ecdysozoa</taxon>
        <taxon>Arthropoda</taxon>
        <taxon>Hexapoda</taxon>
        <taxon>Insecta</taxon>
        <taxon>Pterygota</taxon>
        <taxon>Neoptera</taxon>
        <taxon>Endopterygota</taxon>
        <taxon>Diptera</taxon>
        <taxon>Nematocera</taxon>
        <taxon>Culicoidea</taxon>
        <taxon>Culicidae</taxon>
        <taxon>Anophelinae</taxon>
        <taxon>Anopheles</taxon>
    </lineage>
</organism>